<protein>
    <recommendedName>
        <fullName evidence="4">Terminase small subunit</fullName>
    </recommendedName>
</protein>
<evidence type="ECO:0000256" key="1">
    <source>
        <dbReference type="SAM" id="MobiDB-lite"/>
    </source>
</evidence>
<feature type="region of interest" description="Disordered" evidence="1">
    <location>
        <begin position="1"/>
        <end position="34"/>
    </location>
</feature>
<dbReference type="eggNOG" id="ENOG5033YX8">
    <property type="taxonomic scope" value="Bacteria"/>
</dbReference>
<dbReference type="OrthoDB" id="5149304at2"/>
<organism evidence="2 3">
    <name type="scientific">Stackebrandtia nassauensis (strain DSM 44728 / CIP 108903 / NRRL B-16338 / NBRC 102104 / LLR-40K-21)</name>
    <dbReference type="NCBI Taxonomy" id="446470"/>
    <lineage>
        <taxon>Bacteria</taxon>
        <taxon>Bacillati</taxon>
        <taxon>Actinomycetota</taxon>
        <taxon>Actinomycetes</taxon>
        <taxon>Glycomycetales</taxon>
        <taxon>Glycomycetaceae</taxon>
        <taxon>Stackebrandtia</taxon>
    </lineage>
</organism>
<reference evidence="2 3" key="1">
    <citation type="journal article" date="2009" name="Stand. Genomic Sci.">
        <title>Complete genome sequence of Stackebrandtia nassauensis type strain (LLR-40K-21).</title>
        <authorList>
            <person name="Munk C."/>
            <person name="Lapidus A."/>
            <person name="Copeland A."/>
            <person name="Jando M."/>
            <person name="Mayilraj S."/>
            <person name="Glavina Del Rio T."/>
            <person name="Nolan M."/>
            <person name="Chen F."/>
            <person name="Lucas S."/>
            <person name="Tice H."/>
            <person name="Cheng J.F."/>
            <person name="Han C."/>
            <person name="Detter J.C."/>
            <person name="Bruce D."/>
            <person name="Goodwin L."/>
            <person name="Chain P."/>
            <person name="Pitluck S."/>
            <person name="Goker M."/>
            <person name="Ovchinikova G."/>
            <person name="Pati A."/>
            <person name="Ivanova N."/>
            <person name="Mavromatis K."/>
            <person name="Chen A."/>
            <person name="Palaniappan K."/>
            <person name="Land M."/>
            <person name="Hauser L."/>
            <person name="Chang Y.J."/>
            <person name="Jeffries C.D."/>
            <person name="Bristow J."/>
            <person name="Eisen J.A."/>
            <person name="Markowitz V."/>
            <person name="Hugenholtz P."/>
            <person name="Kyrpides N.C."/>
            <person name="Klenk H.P."/>
        </authorList>
    </citation>
    <scope>NUCLEOTIDE SEQUENCE [LARGE SCALE GENOMIC DNA]</scope>
    <source>
        <strain evidence="3">DSM 44728 / CIP 108903 / NRRL B-16338 / NBRC 102104 / LLR-40K-21</strain>
    </source>
</reference>
<dbReference type="Pfam" id="PF25673">
    <property type="entry name" value="Terminase_7"/>
    <property type="match status" value="1"/>
</dbReference>
<sequence>MGTRGPVPKRSDQRRRRNLDAQVDTAPALAEPVAAPSLDFPAHPLAEDWYRSLSESGQAQYFEPSDWQAARLVAFDLTRHLNSGRASSQMLAALWSAMADLLSTEAARRRVRVEIERVADDGDQNVNGVVAVLDDYRRSIGAA</sequence>
<dbReference type="InterPro" id="IPR057972">
    <property type="entry name" value="Terminase_7"/>
</dbReference>
<dbReference type="KEGG" id="sna:Snas_4220"/>
<evidence type="ECO:0000313" key="2">
    <source>
        <dbReference type="EMBL" id="ADD43869.1"/>
    </source>
</evidence>
<dbReference type="AlphaFoldDB" id="D3Q2D6"/>
<name>D3Q2D6_STANL</name>
<keyword evidence="3" id="KW-1185">Reference proteome</keyword>
<dbReference type="RefSeq" id="WP_013019440.1">
    <property type="nucleotide sequence ID" value="NC_013947.1"/>
</dbReference>
<evidence type="ECO:0000313" key="3">
    <source>
        <dbReference type="Proteomes" id="UP000000844"/>
    </source>
</evidence>
<dbReference type="Proteomes" id="UP000000844">
    <property type="component" value="Chromosome"/>
</dbReference>
<evidence type="ECO:0008006" key="4">
    <source>
        <dbReference type="Google" id="ProtNLM"/>
    </source>
</evidence>
<gene>
    <name evidence="2" type="ordered locus">Snas_4220</name>
</gene>
<accession>D3Q2D6</accession>
<dbReference type="HOGENOM" id="CLU_150093_0_0_11"/>
<dbReference type="STRING" id="446470.Snas_4220"/>
<proteinExistence type="predicted"/>
<dbReference type="EMBL" id="CP001778">
    <property type="protein sequence ID" value="ADD43869.1"/>
    <property type="molecule type" value="Genomic_DNA"/>
</dbReference>